<dbReference type="SUPFAM" id="SSF48498">
    <property type="entry name" value="Tetracyclin repressor-like, C-terminal domain"/>
    <property type="match status" value="1"/>
</dbReference>
<proteinExistence type="predicted"/>
<evidence type="ECO:0000313" key="4">
    <source>
        <dbReference type="EMBL" id="HHY26321.1"/>
    </source>
</evidence>
<dbReference type="PRINTS" id="PR00455">
    <property type="entry name" value="HTHTETR"/>
</dbReference>
<dbReference type="PANTHER" id="PTHR43479">
    <property type="entry name" value="ACREF/ENVCD OPERON REPRESSOR-RELATED"/>
    <property type="match status" value="1"/>
</dbReference>
<evidence type="ECO:0000313" key="5">
    <source>
        <dbReference type="Proteomes" id="UP000553059"/>
    </source>
</evidence>
<reference evidence="4 5" key="1">
    <citation type="journal article" date="2020" name="Biotechnol. Biofuels">
        <title>New insights from the biogas microbiome by comprehensive genome-resolved metagenomics of nearly 1600 species originating from multiple anaerobic digesters.</title>
        <authorList>
            <person name="Campanaro S."/>
            <person name="Treu L."/>
            <person name="Rodriguez-R L.M."/>
            <person name="Kovalovszki A."/>
            <person name="Ziels R.M."/>
            <person name="Maus I."/>
            <person name="Zhu X."/>
            <person name="Kougias P.G."/>
            <person name="Basile A."/>
            <person name="Luo G."/>
            <person name="Schluter A."/>
            <person name="Konstantinidis K.T."/>
            <person name="Angelidaki I."/>
        </authorList>
    </citation>
    <scope>NUCLEOTIDE SEQUENCE [LARGE SCALE GENOMIC DNA]</scope>
    <source>
        <strain evidence="4">AS05jafATM_4</strain>
    </source>
</reference>
<dbReference type="SUPFAM" id="SSF46689">
    <property type="entry name" value="Homeodomain-like"/>
    <property type="match status" value="1"/>
</dbReference>
<dbReference type="Proteomes" id="UP000553059">
    <property type="component" value="Unassembled WGS sequence"/>
</dbReference>
<comment type="caution">
    <text evidence="4">The sequence shown here is derived from an EMBL/GenBank/DDBJ whole genome shotgun (WGS) entry which is preliminary data.</text>
</comment>
<dbReference type="EMBL" id="DUTF01000140">
    <property type="protein sequence ID" value="HHY26321.1"/>
    <property type="molecule type" value="Genomic_DNA"/>
</dbReference>
<organism evidence="4 5">
    <name type="scientific">Desulfitobacterium dehalogenans</name>
    <dbReference type="NCBI Taxonomy" id="36854"/>
    <lineage>
        <taxon>Bacteria</taxon>
        <taxon>Bacillati</taxon>
        <taxon>Bacillota</taxon>
        <taxon>Clostridia</taxon>
        <taxon>Eubacteriales</taxon>
        <taxon>Desulfitobacteriaceae</taxon>
        <taxon>Desulfitobacterium</taxon>
    </lineage>
</organism>
<dbReference type="InterPro" id="IPR001647">
    <property type="entry name" value="HTH_TetR"/>
</dbReference>
<dbReference type="InterPro" id="IPR050624">
    <property type="entry name" value="HTH-type_Tx_Regulator"/>
</dbReference>
<dbReference type="PROSITE" id="PS50977">
    <property type="entry name" value="HTH_TETR_2"/>
    <property type="match status" value="1"/>
</dbReference>
<feature type="DNA-binding region" description="H-T-H motif" evidence="2">
    <location>
        <begin position="34"/>
        <end position="53"/>
    </location>
</feature>
<dbReference type="Pfam" id="PF00440">
    <property type="entry name" value="TetR_N"/>
    <property type="match status" value="1"/>
</dbReference>
<evidence type="ECO:0000256" key="2">
    <source>
        <dbReference type="PROSITE-ProRule" id="PRU00335"/>
    </source>
</evidence>
<dbReference type="GO" id="GO:0003677">
    <property type="term" value="F:DNA binding"/>
    <property type="evidence" value="ECO:0007669"/>
    <property type="project" value="UniProtKB-UniRule"/>
</dbReference>
<dbReference type="PANTHER" id="PTHR43479:SF11">
    <property type="entry name" value="ACREF_ENVCD OPERON REPRESSOR-RELATED"/>
    <property type="match status" value="1"/>
</dbReference>
<keyword evidence="1 2" id="KW-0238">DNA-binding</keyword>
<dbReference type="Gene3D" id="1.10.357.10">
    <property type="entry name" value="Tetracycline Repressor, domain 2"/>
    <property type="match status" value="1"/>
</dbReference>
<gene>
    <name evidence="4" type="ORF">GX523_06150</name>
</gene>
<feature type="domain" description="HTH tetR-type" evidence="3">
    <location>
        <begin position="11"/>
        <end position="71"/>
    </location>
</feature>
<protein>
    <submittedName>
        <fullName evidence="4">TetR/AcrR family transcriptional regulator</fullName>
    </submittedName>
</protein>
<name>A0A7C6Z3K0_9FIRM</name>
<dbReference type="AlphaFoldDB" id="A0A7C6Z3K0"/>
<evidence type="ECO:0000256" key="1">
    <source>
        <dbReference type="ARBA" id="ARBA00023125"/>
    </source>
</evidence>
<evidence type="ECO:0000259" key="3">
    <source>
        <dbReference type="PROSITE" id="PS50977"/>
    </source>
</evidence>
<dbReference type="InterPro" id="IPR009057">
    <property type="entry name" value="Homeodomain-like_sf"/>
</dbReference>
<dbReference type="InterPro" id="IPR036271">
    <property type="entry name" value="Tet_transcr_reg_TetR-rel_C_sf"/>
</dbReference>
<accession>A0A7C6Z3K0</accession>
<sequence length="217" mass="25147">MPTQTFFNLPEEKRNRIIEAAIQEFAAYAFDQASIARIIEQAGIPRGSFYQYFKNLKDLYKYIFNIVVEKKLHYFDAKVPDLHGDGFEFFSTLQRLFAVGLEFAQDHPELLALGHRFMKETNVQLREEVMAEQAPKSTNFYGNMLQRGFELGQLDPSVDYPTALFFMHGMNTALTDAYLTLEQSSFNNVFEDKTYLDIINKLLYLLAHGLKNKEDIP</sequence>